<name>A0ABT1CLJ5_9HYPH</name>
<keyword evidence="3" id="KW-1185">Reference proteome</keyword>
<dbReference type="EMBL" id="JAAAML010000001">
    <property type="protein sequence ID" value="MCO6407085.1"/>
    <property type="molecule type" value="Genomic_DNA"/>
</dbReference>
<dbReference type="RefSeq" id="WP_252914536.1">
    <property type="nucleotide sequence ID" value="NZ_JAAAML010000001.1"/>
</dbReference>
<accession>A0ABT1CLJ5</accession>
<keyword evidence="1" id="KW-0472">Membrane</keyword>
<protein>
    <submittedName>
        <fullName evidence="2">Uncharacterized protein</fullName>
    </submittedName>
</protein>
<evidence type="ECO:0000313" key="3">
    <source>
        <dbReference type="Proteomes" id="UP001320715"/>
    </source>
</evidence>
<feature type="transmembrane region" description="Helical" evidence="1">
    <location>
        <begin position="60"/>
        <end position="80"/>
    </location>
</feature>
<feature type="transmembrane region" description="Helical" evidence="1">
    <location>
        <begin position="129"/>
        <end position="152"/>
    </location>
</feature>
<organism evidence="2 3">
    <name type="scientific">Hoeflea alexandrii</name>
    <dbReference type="NCBI Taxonomy" id="288436"/>
    <lineage>
        <taxon>Bacteria</taxon>
        <taxon>Pseudomonadati</taxon>
        <taxon>Pseudomonadota</taxon>
        <taxon>Alphaproteobacteria</taxon>
        <taxon>Hyphomicrobiales</taxon>
        <taxon>Rhizobiaceae</taxon>
        <taxon>Hoeflea</taxon>
    </lineage>
</organism>
<sequence>MTDLTLPNPNLTETRRHLFDAEPLFAATGTLIGLSLAVTLSAMAIDTREFLGENVWLKPVKFQIALTLYLLTLAFFARWLPSGMTARPGYRVYAGLVVFAVIAELIWIGGAAMFGTASHFNVSNPFLQSIYGLMGAFAVLLTSATLFQGIAIWRNARTGLVPALHLSIALGLVLTFVLTVIVAGALASQSGHLIGTPVTGVKVPVLGWSREVGDLRVAHFFATHALHVLPVAAMIAGVLLPQRWGVPAVWVAAFLFTALVTVSFAGALAGHPFIPEL</sequence>
<proteinExistence type="predicted"/>
<evidence type="ECO:0000313" key="2">
    <source>
        <dbReference type="EMBL" id="MCO6407085.1"/>
    </source>
</evidence>
<evidence type="ECO:0000256" key="1">
    <source>
        <dbReference type="SAM" id="Phobius"/>
    </source>
</evidence>
<feature type="transmembrane region" description="Helical" evidence="1">
    <location>
        <begin position="248"/>
        <end position="274"/>
    </location>
</feature>
<gene>
    <name evidence="2" type="ORF">GTW23_02765</name>
</gene>
<feature type="transmembrane region" description="Helical" evidence="1">
    <location>
        <begin position="24"/>
        <end position="45"/>
    </location>
</feature>
<feature type="transmembrane region" description="Helical" evidence="1">
    <location>
        <begin position="217"/>
        <end position="241"/>
    </location>
</feature>
<dbReference type="Proteomes" id="UP001320715">
    <property type="component" value="Unassembled WGS sequence"/>
</dbReference>
<reference evidence="2 3" key="1">
    <citation type="submission" date="2020-01" db="EMBL/GenBank/DDBJ databases">
        <title>Genomes of bacteria type strains.</title>
        <authorList>
            <person name="Chen J."/>
            <person name="Zhu S."/>
            <person name="Yang J."/>
        </authorList>
    </citation>
    <scope>NUCLEOTIDE SEQUENCE [LARGE SCALE GENOMIC DNA]</scope>
    <source>
        <strain evidence="2 3">DSM 16655</strain>
    </source>
</reference>
<comment type="caution">
    <text evidence="2">The sequence shown here is derived from an EMBL/GenBank/DDBJ whole genome shotgun (WGS) entry which is preliminary data.</text>
</comment>
<keyword evidence="1" id="KW-0812">Transmembrane</keyword>
<feature type="transmembrane region" description="Helical" evidence="1">
    <location>
        <begin position="92"/>
        <end position="117"/>
    </location>
</feature>
<feature type="transmembrane region" description="Helical" evidence="1">
    <location>
        <begin position="164"/>
        <end position="187"/>
    </location>
</feature>
<keyword evidence="1" id="KW-1133">Transmembrane helix</keyword>